<dbReference type="InterPro" id="IPR053293">
    <property type="entry name" value="OCM_Kinase"/>
</dbReference>
<feature type="domain" description="Protein kinase" evidence="2">
    <location>
        <begin position="54"/>
        <end position="322"/>
    </location>
</feature>
<evidence type="ECO:0000313" key="3">
    <source>
        <dbReference type="EMBL" id="KAK7320685.1"/>
    </source>
</evidence>
<dbReference type="GO" id="GO:0005524">
    <property type="term" value="F:ATP binding"/>
    <property type="evidence" value="ECO:0007669"/>
    <property type="project" value="InterPro"/>
</dbReference>
<dbReference type="Pfam" id="PF07714">
    <property type="entry name" value="PK_Tyr_Ser-Thr"/>
    <property type="match status" value="1"/>
</dbReference>
<dbReference type="Proteomes" id="UP001367508">
    <property type="component" value="Unassembled WGS sequence"/>
</dbReference>
<dbReference type="Gene3D" id="3.30.200.20">
    <property type="entry name" value="Phosphorylase Kinase, domain 1"/>
    <property type="match status" value="1"/>
</dbReference>
<dbReference type="PROSITE" id="PS50011">
    <property type="entry name" value="PROTEIN_KINASE_DOM"/>
    <property type="match status" value="1"/>
</dbReference>
<evidence type="ECO:0000259" key="2">
    <source>
        <dbReference type="PROSITE" id="PS50011"/>
    </source>
</evidence>
<keyword evidence="1" id="KW-1133">Transmembrane helix</keyword>
<accession>A0AAN9KN22</accession>
<name>A0AAN9KN22_CANGL</name>
<dbReference type="Gene3D" id="1.10.510.10">
    <property type="entry name" value="Transferase(Phosphotransferase) domain 1"/>
    <property type="match status" value="1"/>
</dbReference>
<evidence type="ECO:0000256" key="1">
    <source>
        <dbReference type="SAM" id="Phobius"/>
    </source>
</evidence>
<dbReference type="InterPro" id="IPR011009">
    <property type="entry name" value="Kinase-like_dom_sf"/>
</dbReference>
<keyword evidence="4" id="KW-1185">Reference proteome</keyword>
<dbReference type="InterPro" id="IPR001245">
    <property type="entry name" value="Ser-Thr/Tyr_kinase_cat_dom"/>
</dbReference>
<reference evidence="3 4" key="1">
    <citation type="submission" date="2024-01" db="EMBL/GenBank/DDBJ databases">
        <title>The genomes of 5 underutilized Papilionoideae crops provide insights into root nodulation and disease resistanc.</title>
        <authorList>
            <person name="Jiang F."/>
        </authorList>
    </citation>
    <scope>NUCLEOTIDE SEQUENCE [LARGE SCALE GENOMIC DNA]</scope>
    <source>
        <strain evidence="3">LVBAO_FW01</strain>
        <tissue evidence="3">Leaves</tissue>
    </source>
</reference>
<dbReference type="PANTHER" id="PTHR47209:SF1">
    <property type="entry name" value="OS06G0639500 PROTEIN"/>
    <property type="match status" value="1"/>
</dbReference>
<gene>
    <name evidence="3" type="ORF">VNO77_30383</name>
</gene>
<protein>
    <recommendedName>
        <fullName evidence="2">Protein kinase domain-containing protein</fullName>
    </recommendedName>
</protein>
<sequence>MNITISDSIMSKEVIANPSAASFEYEILDSDADILRTVRASSNRANPWIEPERLKLRHRIGRGPFGDVWLATHHLSTEDYDEYHEVAAKMLHPIKEDHVKIVLEKFNELYFKCQGDANVSWLHGISILNGRISIIMNLYEDSIGDKMAKLKEGRISLHDVLRYGINLAQGVLELHSKGFIVLNLKPFNVLLDDNDQAILGDVGIPSLLLGSSFLSSDVAQRFGTPNYMAPEQWEPEVGGPISFETDSWGFGCTIVEMLTGNQPWYGCPVGRIYQSVVEKHEKPHIPSGLPSSVENILNGCFEYDLRNRPLLVDILSVFKSSLNELANDGVWRYLGNVKVIAKSGCTGYTEWFLSKDHLQVGDMVRSRKPLNSCKSQNMDVPEGTVVGLERNADHGFVLVRVHGIHDPIRIHTSTVERVTFGLAAGDWVRLKGESRKHSAVGILHSINRDGRVDVGFIGLQTLWNGNSSELEMAESFCLGQFVRLKDNVSSPRFEWRHKRAGAWATGKISWIQPNGCLVVKFPGMLTFGNEASTYLADPSEVEVVDFRTCPGMVEMYQHVEDHHWAVRPVLIAFGLFTAFKLGILIGKKVRRNRKVNAIESEIQYLDSQNASSGTRRSSSAVNPGNPTWVPSVANILFKEGANTSNGREAIPSAVLPYTALKLKKLHLKCSLDSKGERGLDLCVRHFYLIEDRRKQQSKIFPSYLCCLKQMQNLNETNTAK</sequence>
<organism evidence="3 4">
    <name type="scientific">Canavalia gladiata</name>
    <name type="common">Sword bean</name>
    <name type="synonym">Dolichos gladiatus</name>
    <dbReference type="NCBI Taxonomy" id="3824"/>
    <lineage>
        <taxon>Eukaryota</taxon>
        <taxon>Viridiplantae</taxon>
        <taxon>Streptophyta</taxon>
        <taxon>Embryophyta</taxon>
        <taxon>Tracheophyta</taxon>
        <taxon>Spermatophyta</taxon>
        <taxon>Magnoliopsida</taxon>
        <taxon>eudicotyledons</taxon>
        <taxon>Gunneridae</taxon>
        <taxon>Pentapetalae</taxon>
        <taxon>rosids</taxon>
        <taxon>fabids</taxon>
        <taxon>Fabales</taxon>
        <taxon>Fabaceae</taxon>
        <taxon>Papilionoideae</taxon>
        <taxon>50 kb inversion clade</taxon>
        <taxon>NPAAA clade</taxon>
        <taxon>indigoferoid/millettioid clade</taxon>
        <taxon>Phaseoleae</taxon>
        <taxon>Canavalia</taxon>
    </lineage>
</organism>
<dbReference type="GO" id="GO:0004672">
    <property type="term" value="F:protein kinase activity"/>
    <property type="evidence" value="ECO:0007669"/>
    <property type="project" value="InterPro"/>
</dbReference>
<feature type="transmembrane region" description="Helical" evidence="1">
    <location>
        <begin position="564"/>
        <end position="585"/>
    </location>
</feature>
<dbReference type="InterPro" id="IPR000719">
    <property type="entry name" value="Prot_kinase_dom"/>
</dbReference>
<proteinExistence type="predicted"/>
<comment type="caution">
    <text evidence="3">The sequence shown here is derived from an EMBL/GenBank/DDBJ whole genome shotgun (WGS) entry which is preliminary data.</text>
</comment>
<dbReference type="SUPFAM" id="SSF56112">
    <property type="entry name" value="Protein kinase-like (PK-like)"/>
    <property type="match status" value="1"/>
</dbReference>
<dbReference type="PANTHER" id="PTHR47209">
    <property type="entry name" value="OS06G0639500 PROTEIN"/>
    <property type="match status" value="1"/>
</dbReference>
<keyword evidence="1" id="KW-0812">Transmembrane</keyword>
<dbReference type="EMBL" id="JAYMYQ010000007">
    <property type="protein sequence ID" value="KAK7320685.1"/>
    <property type="molecule type" value="Genomic_DNA"/>
</dbReference>
<dbReference type="AlphaFoldDB" id="A0AAN9KN22"/>
<keyword evidence="1" id="KW-0472">Membrane</keyword>
<evidence type="ECO:0000313" key="4">
    <source>
        <dbReference type="Proteomes" id="UP001367508"/>
    </source>
</evidence>